<dbReference type="Pfam" id="PF18758">
    <property type="entry name" value="KDZ"/>
    <property type="match status" value="1"/>
</dbReference>
<keyword evidence="5" id="KW-1185">Reference proteome</keyword>
<dbReference type="EMBL" id="JARJCM010000305">
    <property type="protein sequence ID" value="KAJ7019150.1"/>
    <property type="molecule type" value="Genomic_DNA"/>
</dbReference>
<feature type="compositionally biased region" description="Polar residues" evidence="1">
    <location>
        <begin position="968"/>
        <end position="981"/>
    </location>
</feature>
<feature type="domain" description="CxC2-like cysteine cluster KDZ transposase-associated" evidence="2">
    <location>
        <begin position="196"/>
        <end position="299"/>
    </location>
</feature>
<proteinExistence type="predicted"/>
<reference evidence="4" key="1">
    <citation type="submission" date="2023-03" db="EMBL/GenBank/DDBJ databases">
        <title>Massive genome expansion in bonnet fungi (Mycena s.s.) driven by repeated elements and novel gene families across ecological guilds.</title>
        <authorList>
            <consortium name="Lawrence Berkeley National Laboratory"/>
            <person name="Harder C.B."/>
            <person name="Miyauchi S."/>
            <person name="Viragh M."/>
            <person name="Kuo A."/>
            <person name="Thoen E."/>
            <person name="Andreopoulos B."/>
            <person name="Lu D."/>
            <person name="Skrede I."/>
            <person name="Drula E."/>
            <person name="Henrissat B."/>
            <person name="Morin E."/>
            <person name="Kohler A."/>
            <person name="Barry K."/>
            <person name="LaButti K."/>
            <person name="Morin E."/>
            <person name="Salamov A."/>
            <person name="Lipzen A."/>
            <person name="Mereny Z."/>
            <person name="Hegedus B."/>
            <person name="Baldrian P."/>
            <person name="Stursova M."/>
            <person name="Weitz H."/>
            <person name="Taylor A."/>
            <person name="Grigoriev I.V."/>
            <person name="Nagy L.G."/>
            <person name="Martin F."/>
            <person name="Kauserud H."/>
        </authorList>
    </citation>
    <scope>NUCLEOTIDE SEQUENCE</scope>
    <source>
        <strain evidence="4">CBHHK200</strain>
    </source>
</reference>
<evidence type="ECO:0000313" key="4">
    <source>
        <dbReference type="EMBL" id="KAJ7019150.1"/>
    </source>
</evidence>
<name>A0AAD6S3A6_9AGAR</name>
<dbReference type="InterPro" id="IPR040521">
    <property type="entry name" value="KDZ"/>
</dbReference>
<organism evidence="4 5">
    <name type="scientific">Mycena alexandri</name>
    <dbReference type="NCBI Taxonomy" id="1745969"/>
    <lineage>
        <taxon>Eukaryota</taxon>
        <taxon>Fungi</taxon>
        <taxon>Dikarya</taxon>
        <taxon>Basidiomycota</taxon>
        <taxon>Agaricomycotina</taxon>
        <taxon>Agaricomycetes</taxon>
        <taxon>Agaricomycetidae</taxon>
        <taxon>Agaricales</taxon>
        <taxon>Marasmiineae</taxon>
        <taxon>Mycenaceae</taxon>
        <taxon>Mycena</taxon>
    </lineage>
</organism>
<protein>
    <recommendedName>
        <fullName evidence="2">CxC2-like cysteine cluster KDZ transposase-associated domain-containing protein</fullName>
    </recommendedName>
</protein>
<dbReference type="PANTHER" id="PTHR33104:SF2">
    <property type="entry name" value="CXC3 LIKE CYSTEINE CLUSTER DOMAIN-CONTAINING PROTEIN"/>
    <property type="match status" value="1"/>
</dbReference>
<evidence type="ECO:0000259" key="2">
    <source>
        <dbReference type="Pfam" id="PF18803"/>
    </source>
</evidence>
<gene>
    <name evidence="4" type="ORF">C8F04DRAFT_1324235</name>
    <name evidence="3" type="ORF">C8F04DRAFT_1353572</name>
</gene>
<feature type="compositionally biased region" description="Basic residues" evidence="1">
    <location>
        <begin position="1014"/>
        <end position="1027"/>
    </location>
</feature>
<dbReference type="Proteomes" id="UP001218188">
    <property type="component" value="Unassembled WGS sequence"/>
</dbReference>
<sequence>MKSIGRHKASAGKTGAKTTSRVATDVPSLKVGFHTATTSRSERLYVSKPGFPTCTIVDDPVCEQPLPFFDAPEETPGAIPAYETTPACDETGEEKSEKIRQNVAHMNELRKEEHTFLQLLLSVHHHPQLLAPCSCGVDNHFRVVACSDCLQAELLCRTCWVKKHRTMWTHWAFVWNRSERFFEKHDSSQVVKNGALRLGHYGEGCANAEAARSITLVECNGIHATAIAFCGCKTAATADGKKRSLPHFQQLMQAGIFPGSVKYPKTGYTLGLLKYHRQQRSQGKGSAYNFVLVLQRMADPYFAGAVPDIYPNFLAITRFYEYLEIKIESGQALGLDVPVPGEVVRPYPNRPRGFLGVSCAACPERGVNMPFVVKVPGYLRHTITQNITLDGNFKANLFFKRDDGSDTSLTDGNMYFPNQTEFEHLAKTYVIPEEDKEVPCKAHIGSIRHQGSVKYGTTALSGVVASACDHSVLGSLIDMLRGEAFALGTYAQREHLRHTHSPPHEPESANPTTVSYDSYCSFVVNQVKRSLTLFPDDKWLHVLLASVEGQIPADHINGHGISCQSIWQAVYFPCRAHFHGETAEVLWAFLNPLGSSTRQMTGASRHDIINFVMHAWNTLKLFRQAELLAAERLDALRLFELHMAVVEDLSRQHATEVGAWSRLPRSPTQSAGGKIKSVYQHESTQALTVENVLATMVAAEQEQSRRNDGHDAGTPVAQWIHDGMSIERTQVLAIALLKNHREHPLQETWESITTLRDTLNLKLKKFRERQREIYPRLTLSALDVDEPELTALQLPSYRMKHGHKPTSGGSDAAAQSTQLREAEIQLRCTAAQNGILAVRDASVALSAVKKTRELDYRGQGGVTRSQRNLQKAEVMKTFEIAMYNNARTALIHLGHMEKDSVEPFPPMTPKDTRRKETHLHRATGDSRLFDGTAWYLQSGVTISRAAVSSTLFPGGDSEADEPQLLAGTQTLKRSSFKQGQRTPKRLKDIAPDDVEVESSAGSGSEQGSPSKLAGQRKGRKKEKKGKSKRKADGWIWLESLTRGQALSDEKLAAYKRESEQVQWFRAEAEMYRWLEQYERKHAELMRVIERYRRDSVVWAGLGDREEQASGGLNGAVTYARMQAAMYKRLAHNAQLIFKAADSGAHHDWVSAASFDELITKIDGWRDVVFEWMDRMGVQGFLETIYCVRQAIDPPPLLPSVESRPWVAAWYGYWLRSSSLHSHNSILV</sequence>
<dbReference type="EMBL" id="JARJCM010000637">
    <property type="protein sequence ID" value="KAJ7016031.1"/>
    <property type="molecule type" value="Genomic_DNA"/>
</dbReference>
<evidence type="ECO:0000313" key="5">
    <source>
        <dbReference type="Proteomes" id="UP001218188"/>
    </source>
</evidence>
<accession>A0AAD6S3A6</accession>
<dbReference type="AlphaFoldDB" id="A0AAD6S3A6"/>
<dbReference type="Pfam" id="PF18803">
    <property type="entry name" value="CxC2"/>
    <property type="match status" value="1"/>
</dbReference>
<dbReference type="PANTHER" id="PTHR33104">
    <property type="entry name" value="SI:DKEY-29D5.2"/>
    <property type="match status" value="1"/>
</dbReference>
<evidence type="ECO:0000313" key="3">
    <source>
        <dbReference type="EMBL" id="KAJ7016031.1"/>
    </source>
</evidence>
<feature type="compositionally biased region" description="Basic residues" evidence="1">
    <location>
        <begin position="1"/>
        <end position="10"/>
    </location>
</feature>
<feature type="region of interest" description="Disordered" evidence="1">
    <location>
        <begin position="968"/>
        <end position="1027"/>
    </location>
</feature>
<feature type="compositionally biased region" description="Low complexity" evidence="1">
    <location>
        <begin position="997"/>
        <end position="1010"/>
    </location>
</feature>
<feature type="region of interest" description="Disordered" evidence="1">
    <location>
        <begin position="1"/>
        <end position="21"/>
    </location>
</feature>
<comment type="caution">
    <text evidence="4">The sequence shown here is derived from an EMBL/GenBank/DDBJ whole genome shotgun (WGS) entry which is preliminary data.</text>
</comment>
<evidence type="ECO:0000256" key="1">
    <source>
        <dbReference type="SAM" id="MobiDB-lite"/>
    </source>
</evidence>
<dbReference type="InterPro" id="IPR041457">
    <property type="entry name" value="CxC2_KDZ-assoc"/>
</dbReference>